<comment type="caution">
    <text evidence="7">The sequence shown here is derived from an EMBL/GenBank/DDBJ whole genome shotgun (WGS) entry which is preliminary data.</text>
</comment>
<dbReference type="InterPro" id="IPR016162">
    <property type="entry name" value="Ald_DH_N"/>
</dbReference>
<evidence type="ECO:0000259" key="6">
    <source>
        <dbReference type="Pfam" id="PF00171"/>
    </source>
</evidence>
<evidence type="ECO:0000256" key="2">
    <source>
        <dbReference type="ARBA" id="ARBA00023002"/>
    </source>
</evidence>
<dbReference type="InterPro" id="IPR029510">
    <property type="entry name" value="Ald_DH_CS_GLU"/>
</dbReference>
<feature type="active site" evidence="3 4">
    <location>
        <position position="191"/>
    </location>
</feature>
<evidence type="ECO:0000313" key="7">
    <source>
        <dbReference type="EMBL" id="CAE7270414.1"/>
    </source>
</evidence>
<dbReference type="AlphaFoldDB" id="A0A812N2W0"/>
<dbReference type="PANTHER" id="PTHR43570">
    <property type="entry name" value="ALDEHYDE DEHYDROGENASE"/>
    <property type="match status" value="1"/>
</dbReference>
<dbReference type="EMBL" id="CAJNJA010011324">
    <property type="protein sequence ID" value="CAE7270414.1"/>
    <property type="molecule type" value="Genomic_DNA"/>
</dbReference>
<feature type="domain" description="Aldehyde dehydrogenase" evidence="6">
    <location>
        <begin position="5"/>
        <end position="418"/>
    </location>
</feature>
<dbReference type="SUPFAM" id="SSF53720">
    <property type="entry name" value="ALDH-like"/>
    <property type="match status" value="1"/>
</dbReference>
<dbReference type="PIRSF" id="PIRSF036492">
    <property type="entry name" value="ALDH"/>
    <property type="match status" value="1"/>
</dbReference>
<dbReference type="PANTHER" id="PTHR43570:SF16">
    <property type="entry name" value="ALDEHYDE DEHYDROGENASE TYPE III, ISOFORM Q"/>
    <property type="match status" value="1"/>
</dbReference>
<reference evidence="7" key="1">
    <citation type="submission" date="2021-02" db="EMBL/GenBank/DDBJ databases">
        <authorList>
            <person name="Dougan E. K."/>
            <person name="Rhodes N."/>
            <person name="Thang M."/>
            <person name="Chan C."/>
        </authorList>
    </citation>
    <scope>NUCLEOTIDE SEQUENCE</scope>
</reference>
<keyword evidence="2 5" id="KW-0560">Oxidoreductase</keyword>
<dbReference type="OrthoDB" id="440325at2759"/>
<dbReference type="InterPro" id="IPR012394">
    <property type="entry name" value="Aldehyde_DH_NAD(P)"/>
</dbReference>
<dbReference type="GO" id="GO:0005737">
    <property type="term" value="C:cytoplasm"/>
    <property type="evidence" value="ECO:0007669"/>
    <property type="project" value="TreeGrafter"/>
</dbReference>
<comment type="similarity">
    <text evidence="1 5">Belongs to the aldehyde dehydrogenase family.</text>
</comment>
<feature type="active site" evidence="3">
    <location>
        <position position="229"/>
    </location>
</feature>
<evidence type="ECO:0000256" key="1">
    <source>
        <dbReference type="ARBA" id="ARBA00009986"/>
    </source>
</evidence>
<accession>A0A812N2W0</accession>
<dbReference type="FunFam" id="3.40.605.10:FF:000004">
    <property type="entry name" value="Aldehyde dehydrogenase"/>
    <property type="match status" value="1"/>
</dbReference>
<gene>
    <name evidence="7" type="primary">Aldh3b1</name>
    <name evidence="7" type="ORF">SNEC2469_LOCUS6464</name>
</gene>
<evidence type="ECO:0000313" key="8">
    <source>
        <dbReference type="Proteomes" id="UP000601435"/>
    </source>
</evidence>
<dbReference type="InterPro" id="IPR016161">
    <property type="entry name" value="Ald_DH/histidinol_DH"/>
</dbReference>
<evidence type="ECO:0000256" key="3">
    <source>
        <dbReference type="PIRSR" id="PIRSR036492-1"/>
    </source>
</evidence>
<keyword evidence="8" id="KW-1185">Reference proteome</keyword>
<feature type="non-terminal residue" evidence="7">
    <location>
        <position position="1"/>
    </location>
</feature>
<proteinExistence type="inferred from homology"/>
<evidence type="ECO:0000256" key="5">
    <source>
        <dbReference type="RuleBase" id="RU003345"/>
    </source>
</evidence>
<dbReference type="Pfam" id="PF00171">
    <property type="entry name" value="Aldedh"/>
    <property type="match status" value="1"/>
</dbReference>
<dbReference type="Proteomes" id="UP000601435">
    <property type="component" value="Unassembled WGS sequence"/>
</dbReference>
<dbReference type="InterPro" id="IPR015590">
    <property type="entry name" value="Aldehyde_DH_dom"/>
</dbReference>
<dbReference type="InterPro" id="IPR016163">
    <property type="entry name" value="Ald_DH_C"/>
</dbReference>
<dbReference type="CDD" id="cd07087">
    <property type="entry name" value="ALDH_F3-13-14_CALDH-like"/>
    <property type="match status" value="1"/>
</dbReference>
<dbReference type="Gene3D" id="3.40.309.10">
    <property type="entry name" value="Aldehyde Dehydrogenase, Chain A, domain 2"/>
    <property type="match status" value="1"/>
</dbReference>
<organism evidence="7 8">
    <name type="scientific">Symbiodinium necroappetens</name>
    <dbReference type="NCBI Taxonomy" id="1628268"/>
    <lineage>
        <taxon>Eukaryota</taxon>
        <taxon>Sar</taxon>
        <taxon>Alveolata</taxon>
        <taxon>Dinophyceae</taxon>
        <taxon>Suessiales</taxon>
        <taxon>Symbiodiniaceae</taxon>
        <taxon>Symbiodinium</taxon>
    </lineage>
</organism>
<sequence>TKSYEWRRSQLLAIEAMLRAEEVKIAEALAKDLRRPEAESTLYDVTASLAEVQYALSNLHNWMRPESVSTPTFLQPASSWIRKEPKGIVYIIAPYNFPFYLTFGPLIASISAGNCAVIKPPEQCDASSNLIKELCEKYLDQDACRVYLGEIPEATELLSRRWDHIFYTGNGLVGRIVMEAAAKHLCPVTLELGGKSPVVFDRGFSASQLKLAAKRIANIGLFVNAGQLCISPDYILVHKEVAKDLTDALKEAVGIMNPTRDSTEHLGRLVNRRHYDRIKNMIDTSGGQVICGGSAAEAGADAAKCFVPPTIIASPDLSSPAMVEEAFGPMMSVVPVDDLDSAIEFINDRETPLALYVFSPSSSRAKYVIDRTSSGGVCINDTAMHLANPALPFGGSGPSGFGAYHGKHGFDELSHKRAVMSRSLRLDVERFPPYKDFWVKVQCMLG</sequence>
<dbReference type="Gene3D" id="3.40.605.10">
    <property type="entry name" value="Aldehyde Dehydrogenase, Chain A, domain 1"/>
    <property type="match status" value="1"/>
</dbReference>
<protein>
    <submittedName>
        <fullName evidence="7">Aldh3b1 protein</fullName>
    </submittedName>
</protein>
<dbReference type="PROSITE" id="PS00687">
    <property type="entry name" value="ALDEHYDE_DEHYDR_GLU"/>
    <property type="match status" value="1"/>
</dbReference>
<evidence type="ECO:0000256" key="4">
    <source>
        <dbReference type="PROSITE-ProRule" id="PRU10007"/>
    </source>
</evidence>
<name>A0A812N2W0_9DINO</name>
<dbReference type="GO" id="GO:0006081">
    <property type="term" value="P:aldehyde metabolic process"/>
    <property type="evidence" value="ECO:0007669"/>
    <property type="project" value="InterPro"/>
</dbReference>
<dbReference type="GO" id="GO:0004029">
    <property type="term" value="F:aldehyde dehydrogenase (NAD+) activity"/>
    <property type="evidence" value="ECO:0007669"/>
    <property type="project" value="TreeGrafter"/>
</dbReference>